<dbReference type="InterPro" id="IPR011990">
    <property type="entry name" value="TPR-like_helical_dom_sf"/>
</dbReference>
<evidence type="ECO:0000256" key="1">
    <source>
        <dbReference type="PROSITE-ProRule" id="PRU00339"/>
    </source>
</evidence>
<dbReference type="Gene3D" id="3.90.550.10">
    <property type="entry name" value="Spore Coat Polysaccharide Biosynthesis Protein SpsA, Chain A"/>
    <property type="match status" value="1"/>
</dbReference>
<name>A0A0E4HFS9_9BACL</name>
<feature type="domain" description="Glycosyltransferase 2-like" evidence="2">
    <location>
        <begin position="5"/>
        <end position="106"/>
    </location>
</feature>
<dbReference type="Proteomes" id="UP000033163">
    <property type="component" value="Chromosome I"/>
</dbReference>
<dbReference type="KEGG" id="pri:PRIO_6272"/>
<dbReference type="Pfam" id="PF13181">
    <property type="entry name" value="TPR_8"/>
    <property type="match status" value="1"/>
</dbReference>
<dbReference type="SMART" id="SM00028">
    <property type="entry name" value="TPR"/>
    <property type="match status" value="4"/>
</dbReference>
<feature type="repeat" description="TPR" evidence="1">
    <location>
        <begin position="577"/>
        <end position="610"/>
    </location>
</feature>
<proteinExistence type="predicted"/>
<evidence type="ECO:0000313" key="3">
    <source>
        <dbReference type="EMBL" id="CQR58619.1"/>
    </source>
</evidence>
<dbReference type="PANTHER" id="PTHR43630">
    <property type="entry name" value="POLY-BETA-1,6-N-ACETYL-D-GLUCOSAMINE SYNTHASE"/>
    <property type="match status" value="1"/>
</dbReference>
<evidence type="ECO:0000259" key="2">
    <source>
        <dbReference type="Pfam" id="PF00535"/>
    </source>
</evidence>
<dbReference type="Pfam" id="PF00535">
    <property type="entry name" value="Glycos_transf_2"/>
    <property type="match status" value="1"/>
</dbReference>
<gene>
    <name evidence="3" type="ORF">PRIO_6272</name>
</gene>
<dbReference type="Gene3D" id="1.25.40.10">
    <property type="entry name" value="Tetratricopeptide repeat domain"/>
    <property type="match status" value="2"/>
</dbReference>
<dbReference type="SUPFAM" id="SSF48452">
    <property type="entry name" value="TPR-like"/>
    <property type="match status" value="1"/>
</dbReference>
<dbReference type="PANTHER" id="PTHR43630:SF2">
    <property type="entry name" value="GLYCOSYLTRANSFERASE"/>
    <property type="match status" value="1"/>
</dbReference>
<dbReference type="SUPFAM" id="SSF53448">
    <property type="entry name" value="Nucleotide-diphospho-sugar transferases"/>
    <property type="match status" value="1"/>
</dbReference>
<dbReference type="PROSITE" id="PS50005">
    <property type="entry name" value="TPR"/>
    <property type="match status" value="1"/>
</dbReference>
<keyword evidence="1" id="KW-0802">TPR repeat</keyword>
<organism evidence="3 4">
    <name type="scientific">Paenibacillus riograndensis SBR5</name>
    <dbReference type="NCBI Taxonomy" id="1073571"/>
    <lineage>
        <taxon>Bacteria</taxon>
        <taxon>Bacillati</taxon>
        <taxon>Bacillota</taxon>
        <taxon>Bacilli</taxon>
        <taxon>Bacillales</taxon>
        <taxon>Paenibacillaceae</taxon>
        <taxon>Paenibacillus</taxon>
        <taxon>Paenibacillus sonchi group</taxon>
    </lineage>
</organism>
<dbReference type="HOGENOM" id="CLU_023736_1_0_9"/>
<dbReference type="InterPro" id="IPR019734">
    <property type="entry name" value="TPR_rpt"/>
</dbReference>
<dbReference type="InterPro" id="IPR001173">
    <property type="entry name" value="Glyco_trans_2-like"/>
</dbReference>
<reference evidence="4" key="1">
    <citation type="submission" date="2015-03" db="EMBL/GenBank/DDBJ databases">
        <authorList>
            <person name="Wibberg D."/>
        </authorList>
    </citation>
    <scope>NUCLEOTIDE SEQUENCE [LARGE SCALE GENOMIC DNA]</scope>
</reference>
<evidence type="ECO:0000313" key="4">
    <source>
        <dbReference type="Proteomes" id="UP000033163"/>
    </source>
</evidence>
<accession>A0A0E4HFS9</accession>
<sequence>MTQLSVCMIVKDEEALLSRCLESVKGIADEIIIVDTGSTDRTKQIAENFGAKIYDYVWSNDFAAARNESLRHAAGKWILVLDADEYLGSNDHSKWIEFLQKEKPQAQLAYTLPVINFTGEKDYQEEMTTAPVTRLFPNFKGIHFERPIHEQLTRGGKEKLLHKKISLEIYHTGYQIQRVTEKSKHERNMSIFNEMKKANKLSAYDWFTLGNQYRFGKEDEEALQCYERAAKGATAKEAWYSHCLMGLISLYFKNGRLDSSWRWTEKELYKYKDFSEYHTIKGVHFETLGFFDDAIASYLQAINTAEQRAKRNQEIWLVDPMYSFETPVQQLVDIYFRLNDNQQAIYWLSKLLNKNNRNPKVLLKLVEWLCQNEEPAAIIGFLDKIYDVRNEAECNLLFKISLVLGQAELVNYYEKYLTTLDNINILDQFRYVILTDKKEEWMSLPIPEVNNDVDWKLQIWVQMVVGALKWNSLQRLHEITRILDHDDITQLTSIVEKLFFENSSVEEGLLKHYSSSLFLVSKQLFLIKEFEKFDQFIQLCKSPGIINQLANYFYTLNLTDMAMNYYSILLSQKELDFNSLVNLGLYHANQGYYSDAVEFLNEAIDKQPKAKHLYYLLIQHAAREQKQYFIDKFNLQFPEYGGISFVHNFFNNAKKA</sequence>
<dbReference type="CDD" id="cd02511">
    <property type="entry name" value="Beta4Glucosyltransferase"/>
    <property type="match status" value="1"/>
</dbReference>
<dbReference type="AlphaFoldDB" id="A0A0E4HFS9"/>
<protein>
    <recommendedName>
        <fullName evidence="2">Glycosyltransferase 2-like domain-containing protein</fullName>
    </recommendedName>
</protein>
<dbReference type="PATRIC" id="fig|1073571.4.peg.6704"/>
<dbReference type="EMBL" id="LN831776">
    <property type="protein sequence ID" value="CQR58619.1"/>
    <property type="molecule type" value="Genomic_DNA"/>
</dbReference>
<dbReference type="InterPro" id="IPR029044">
    <property type="entry name" value="Nucleotide-diphossugar_trans"/>
</dbReference>